<accession>A0A6P9BN79</accession>
<keyword evidence="6" id="KW-1185">Reference proteome</keyword>
<reference evidence="7" key="1">
    <citation type="submission" date="2025-08" db="UniProtKB">
        <authorList>
            <consortium name="RefSeq"/>
        </authorList>
    </citation>
    <scope>IDENTIFICATION</scope>
    <source>
        <tissue evidence="7">Blood</tissue>
    </source>
</reference>
<evidence type="ECO:0000259" key="5">
    <source>
        <dbReference type="PROSITE" id="PS50878"/>
    </source>
</evidence>
<dbReference type="OMA" id="GHIRWER"/>
<sequence length="862" mass="95791">MQSLQTILEGIRIGDLLTSIDLTEAYLHVPIHPSHRHFLRVCFANSHYQYRALPFGLSSAPRVFTKLMSALAAHLRTLPIRMQFYLDDLLIQSTSVERAHHDLDTTLWVLRSHGFSVNLAKSHLMPSTRIQHLGAIIDLKESRVYLSQDCLSSLRSLVRSVMAGKGSSLASLSQLLGKMVSCIGIVPWAHLHCRQLQWFLLPYQKRQLGTSLRIVRLPPKVLRSLQWWNSEALLRGREFRESHHLVLATDASLHGWGVHLTSSFTQGRWTRSDLAHNINWLELRAIHLALRVFTHKVQDRHVLVRIDNVAAKAHMNRLGGTRSQYLMEEARETGELGRGSSEVLESITHFGSSEHPGGLAQPSHRGSRGMGPGSGSIHRDHVAVRDSGGGPVRHSGQSSGEEILLQVSGTRSGRRRYSTQRLASRTPVHLSAPSSDSQGHPEDAAGEGGTAPDCSPLASSSLVRGPEGSVHSPSMASSSGQTHSAPGISPPSRCRVATTHRLEIERRLLSDWKLPPRVIATIQAAHRPSTTRIYDSTWRNFSSWCQRNSITSTKASTEQVLIFLQERLDAGLAPNTLRRQVAAISSILCCGPRVSLSSRPLIRQFLRGASNICPAPIHRYPTWDLPKVLDALTRAPFELLREVGLHFLSYKMTFLLAITSAKQVSELAALSMRADLCIFHPDRVVLRLDPTFLPKVNSPFHRSLEIILPDFCPNPSHPSERVWHTVDVRRALLIYLKRTSTIRQSESLLVSFQPASLGRKVSLPVLGRWIRATIAKAYKTQSLPVPHRITAHSIHSAATSVAWATQASIEEVCRAAAWASPTPFIRHYRLDRFASADAAFGRRVLQQVLRGQASPPRQGPSL</sequence>
<dbReference type="PANTHER" id="PTHR33066">
    <property type="entry name" value="INTEGRASE_SAM-LIKE_N DOMAIN-CONTAINING PROTEIN"/>
    <property type="match status" value="1"/>
</dbReference>
<organism evidence="6 7">
    <name type="scientific">Pantherophis guttatus</name>
    <name type="common">Corn snake</name>
    <name type="synonym">Elaphe guttata</name>
    <dbReference type="NCBI Taxonomy" id="94885"/>
    <lineage>
        <taxon>Eukaryota</taxon>
        <taxon>Metazoa</taxon>
        <taxon>Chordata</taxon>
        <taxon>Craniata</taxon>
        <taxon>Vertebrata</taxon>
        <taxon>Euteleostomi</taxon>
        <taxon>Lepidosauria</taxon>
        <taxon>Squamata</taxon>
        <taxon>Bifurcata</taxon>
        <taxon>Unidentata</taxon>
        <taxon>Episquamata</taxon>
        <taxon>Toxicofera</taxon>
        <taxon>Serpentes</taxon>
        <taxon>Colubroidea</taxon>
        <taxon>Colubridae</taxon>
        <taxon>Colubrinae</taxon>
        <taxon>Pantherophis</taxon>
    </lineage>
</organism>
<dbReference type="Gene3D" id="3.30.70.270">
    <property type="match status" value="1"/>
</dbReference>
<dbReference type="Proteomes" id="UP001652622">
    <property type="component" value="Unplaced"/>
</dbReference>
<gene>
    <name evidence="7" type="primary">LOC117664969</name>
</gene>
<dbReference type="PROSITE" id="PS50878">
    <property type="entry name" value="RT_POL"/>
    <property type="match status" value="1"/>
</dbReference>
<dbReference type="GeneID" id="117664969"/>
<feature type="compositionally biased region" description="Polar residues" evidence="4">
    <location>
        <begin position="471"/>
        <end position="484"/>
    </location>
</feature>
<dbReference type="AlphaFoldDB" id="A0A6P9BN79"/>
<dbReference type="SUPFAM" id="SSF56672">
    <property type="entry name" value="DNA/RNA polymerases"/>
    <property type="match status" value="1"/>
</dbReference>
<evidence type="ECO:0000256" key="2">
    <source>
        <dbReference type="ARBA" id="ARBA00012180"/>
    </source>
</evidence>
<dbReference type="CDD" id="cd03714">
    <property type="entry name" value="RT_DIRS1"/>
    <property type="match status" value="1"/>
</dbReference>
<dbReference type="KEGG" id="pgut:117664969"/>
<evidence type="ECO:0000256" key="1">
    <source>
        <dbReference type="ARBA" id="ARBA00010879"/>
    </source>
</evidence>
<keyword evidence="3" id="KW-0238">DNA-binding</keyword>
<dbReference type="GO" id="GO:0004523">
    <property type="term" value="F:RNA-DNA hybrid ribonuclease activity"/>
    <property type="evidence" value="ECO:0007669"/>
    <property type="project" value="UniProtKB-EC"/>
</dbReference>
<dbReference type="EC" id="3.1.26.4" evidence="2"/>
<evidence type="ECO:0000256" key="4">
    <source>
        <dbReference type="SAM" id="MobiDB-lite"/>
    </source>
</evidence>
<dbReference type="GO" id="GO:0003677">
    <property type="term" value="F:DNA binding"/>
    <property type="evidence" value="ECO:0007669"/>
    <property type="project" value="UniProtKB-KW"/>
</dbReference>
<dbReference type="InterPro" id="IPR000477">
    <property type="entry name" value="RT_dom"/>
</dbReference>
<evidence type="ECO:0000313" key="7">
    <source>
        <dbReference type="RefSeq" id="XP_034272360.1"/>
    </source>
</evidence>
<dbReference type="InterPro" id="IPR043128">
    <property type="entry name" value="Rev_trsase/Diguanyl_cyclase"/>
</dbReference>
<dbReference type="InterPro" id="IPR010998">
    <property type="entry name" value="Integrase_recombinase_N"/>
</dbReference>
<dbReference type="CDD" id="cd09275">
    <property type="entry name" value="RNase_HI_RT_DIRS1"/>
    <property type="match status" value="1"/>
</dbReference>
<dbReference type="Gene3D" id="3.10.10.10">
    <property type="entry name" value="HIV Type 1 Reverse Transcriptase, subunit A, domain 1"/>
    <property type="match status" value="1"/>
</dbReference>
<dbReference type="SUPFAM" id="SSF47823">
    <property type="entry name" value="lambda integrase-like, N-terminal domain"/>
    <property type="match status" value="1"/>
</dbReference>
<evidence type="ECO:0000313" key="6">
    <source>
        <dbReference type="Proteomes" id="UP001652622"/>
    </source>
</evidence>
<feature type="domain" description="Reverse transcriptase" evidence="5">
    <location>
        <begin position="1"/>
        <end position="137"/>
    </location>
</feature>
<dbReference type="InterPro" id="IPR043502">
    <property type="entry name" value="DNA/RNA_pol_sf"/>
</dbReference>
<dbReference type="Gene3D" id="1.10.150.130">
    <property type="match status" value="1"/>
</dbReference>
<protein>
    <recommendedName>
        <fullName evidence="2">ribonuclease H</fullName>
        <ecNumber evidence="2">3.1.26.4</ecNumber>
    </recommendedName>
</protein>
<dbReference type="PANTHER" id="PTHR33066:SF2">
    <property type="entry name" value="FILAGGRIN-2-LIKE"/>
    <property type="match status" value="1"/>
</dbReference>
<proteinExistence type="inferred from homology"/>
<name>A0A6P9BN79_PANGU</name>
<dbReference type="Pfam" id="PF00078">
    <property type="entry name" value="RVT_1"/>
    <property type="match status" value="1"/>
</dbReference>
<comment type="similarity">
    <text evidence="1">Belongs to the beta type-B retroviral polymerase family. HERV class-II K(HML-2) pol subfamily.</text>
</comment>
<evidence type="ECO:0000256" key="3">
    <source>
        <dbReference type="ARBA" id="ARBA00023125"/>
    </source>
</evidence>
<feature type="region of interest" description="Disordered" evidence="4">
    <location>
        <begin position="350"/>
        <end position="493"/>
    </location>
</feature>
<dbReference type="RefSeq" id="XP_034272360.1">
    <property type="nucleotide sequence ID" value="XM_034416469.2"/>
</dbReference>